<name>A0A938BM23_9BACT</name>
<keyword evidence="1 3" id="KW-0238">DNA-binding</keyword>
<dbReference type="Pfam" id="PF04014">
    <property type="entry name" value="MazE_antitoxin"/>
    <property type="match status" value="1"/>
</dbReference>
<gene>
    <name evidence="3" type="ORF">FJZ00_01730</name>
</gene>
<comment type="caution">
    <text evidence="3">The sequence shown here is derived from an EMBL/GenBank/DDBJ whole genome shotgun (WGS) entry which is preliminary data.</text>
</comment>
<evidence type="ECO:0000313" key="4">
    <source>
        <dbReference type="Proteomes" id="UP000703893"/>
    </source>
</evidence>
<organism evidence="3 4">
    <name type="scientific">Candidatus Tanganyikabacteria bacterium</name>
    <dbReference type="NCBI Taxonomy" id="2961651"/>
    <lineage>
        <taxon>Bacteria</taxon>
        <taxon>Bacillati</taxon>
        <taxon>Candidatus Sericytochromatia</taxon>
        <taxon>Candidatus Tanganyikabacteria</taxon>
    </lineage>
</organism>
<sequence length="86" mass="9402">MGFMAEQENKEGTFRIQLGDKGRLIIPIALRRATGLKAGDRLLAKVEPDGTIRIEKAPSTGTALLGLFKHLAIPGRSVVDEFIEEK</sequence>
<dbReference type="AlphaFoldDB" id="A0A938BM23"/>
<dbReference type="InterPro" id="IPR007159">
    <property type="entry name" value="SpoVT-AbrB_dom"/>
</dbReference>
<dbReference type="SMART" id="SM00966">
    <property type="entry name" value="SpoVT_AbrB"/>
    <property type="match status" value="1"/>
</dbReference>
<dbReference type="GO" id="GO:0003677">
    <property type="term" value="F:DNA binding"/>
    <property type="evidence" value="ECO:0007669"/>
    <property type="project" value="UniProtKB-UniRule"/>
</dbReference>
<dbReference type="PROSITE" id="PS51740">
    <property type="entry name" value="SPOVT_ABRB"/>
    <property type="match status" value="1"/>
</dbReference>
<dbReference type="InterPro" id="IPR037914">
    <property type="entry name" value="SpoVT-AbrB_sf"/>
</dbReference>
<evidence type="ECO:0000259" key="2">
    <source>
        <dbReference type="PROSITE" id="PS51740"/>
    </source>
</evidence>
<feature type="non-terminal residue" evidence="3">
    <location>
        <position position="86"/>
    </location>
</feature>
<proteinExistence type="predicted"/>
<dbReference type="EMBL" id="VGJX01000061">
    <property type="protein sequence ID" value="MBM3273844.1"/>
    <property type="molecule type" value="Genomic_DNA"/>
</dbReference>
<accession>A0A938BM23</accession>
<evidence type="ECO:0000313" key="3">
    <source>
        <dbReference type="EMBL" id="MBM3273844.1"/>
    </source>
</evidence>
<dbReference type="SUPFAM" id="SSF89447">
    <property type="entry name" value="AbrB/MazE/MraZ-like"/>
    <property type="match status" value="1"/>
</dbReference>
<dbReference type="Proteomes" id="UP000703893">
    <property type="component" value="Unassembled WGS sequence"/>
</dbReference>
<dbReference type="Gene3D" id="2.10.260.10">
    <property type="match status" value="1"/>
</dbReference>
<evidence type="ECO:0000256" key="1">
    <source>
        <dbReference type="PROSITE-ProRule" id="PRU01076"/>
    </source>
</evidence>
<reference evidence="3 4" key="1">
    <citation type="submission" date="2019-03" db="EMBL/GenBank/DDBJ databases">
        <title>Lake Tanganyika Metagenome-Assembled Genomes (MAGs).</title>
        <authorList>
            <person name="Tran P."/>
        </authorList>
    </citation>
    <scope>NUCLEOTIDE SEQUENCE [LARGE SCALE GENOMIC DNA]</scope>
    <source>
        <strain evidence="3">K_DeepCast_65m_m2_236</strain>
    </source>
</reference>
<feature type="domain" description="SpoVT-AbrB" evidence="2">
    <location>
        <begin position="13"/>
        <end position="59"/>
    </location>
</feature>
<protein>
    <submittedName>
        <fullName evidence="3">AbrB/MazE/SpoVT family DNA-binding domain-containing protein</fullName>
    </submittedName>
</protein>